<dbReference type="OrthoDB" id="10065929at2759"/>
<feature type="domain" description="DDE-1" evidence="1">
    <location>
        <begin position="205"/>
        <end position="337"/>
    </location>
</feature>
<evidence type="ECO:0000259" key="1">
    <source>
        <dbReference type="Pfam" id="PF03184"/>
    </source>
</evidence>
<dbReference type="GO" id="GO:0005634">
    <property type="term" value="C:nucleus"/>
    <property type="evidence" value="ECO:0007669"/>
    <property type="project" value="TreeGrafter"/>
</dbReference>
<evidence type="ECO:0000313" key="3">
    <source>
        <dbReference type="Proteomes" id="UP000691718"/>
    </source>
</evidence>
<reference evidence="2" key="1">
    <citation type="submission" date="2021-04" db="EMBL/GenBank/DDBJ databases">
        <authorList>
            <person name="Tunstrom K."/>
        </authorList>
    </citation>
    <scope>NUCLEOTIDE SEQUENCE</scope>
</reference>
<dbReference type="Pfam" id="PF03184">
    <property type="entry name" value="DDE_1"/>
    <property type="match status" value="1"/>
</dbReference>
<dbReference type="PANTHER" id="PTHR19303:SF74">
    <property type="entry name" value="POGO TRANSPOSABLE ELEMENT WITH KRAB DOMAIN"/>
    <property type="match status" value="1"/>
</dbReference>
<dbReference type="InterPro" id="IPR004875">
    <property type="entry name" value="DDE_SF_endonuclease_dom"/>
</dbReference>
<proteinExistence type="predicted"/>
<dbReference type="AlphaFoldDB" id="A0A8S3X1U6"/>
<evidence type="ECO:0000313" key="2">
    <source>
        <dbReference type="EMBL" id="CAG4995242.1"/>
    </source>
</evidence>
<gene>
    <name evidence="2" type="ORF">PAPOLLO_LOCUS12774</name>
</gene>
<protein>
    <submittedName>
        <fullName evidence="2">(apollo) hypothetical protein</fullName>
    </submittedName>
</protein>
<sequence>MPRTYKPRARQYKKYDEETINIALREYETSNCSLTDISAKYNISKSVLHRQNTRFMKKQGGQTVLTDEEEAYIIENINYCSEWGYPLDTYDLRILVKGYLDSIGVNIKKFKDNLPDPDYVKSFLKRNQDKISLRISQNIKRSRATVSREVVEEYFTHLEKSIAGVPLSNIINYDETNLSDDPGRRKVLTKRGAKYPERVMNHSKASISLMMAASADGVLLPCYVVYKAKHLYESWIEQGPKGCRYNCTSSGWFDSNTFEDWVRTIALSYFNGKDGKKILIGDNLSSHLSLDLIRERKEKNVHFIFLPPNSTHLTQPLDVAFFRPTKGAWRDTLFLWKKTEGRILPTIPKSVFPSLLKKLISRIEGQAMSNILAGFMKTGISPLNKKKVLERLPGNIVRDEENFRKDAIDDTVIAMLKEMRYGNNNNKLSYRRRKN</sequence>
<dbReference type="GO" id="GO:0003677">
    <property type="term" value="F:DNA binding"/>
    <property type="evidence" value="ECO:0007669"/>
    <property type="project" value="TreeGrafter"/>
</dbReference>
<keyword evidence="3" id="KW-1185">Reference proteome</keyword>
<organism evidence="2 3">
    <name type="scientific">Parnassius apollo</name>
    <name type="common">Apollo butterfly</name>
    <name type="synonym">Papilio apollo</name>
    <dbReference type="NCBI Taxonomy" id="110799"/>
    <lineage>
        <taxon>Eukaryota</taxon>
        <taxon>Metazoa</taxon>
        <taxon>Ecdysozoa</taxon>
        <taxon>Arthropoda</taxon>
        <taxon>Hexapoda</taxon>
        <taxon>Insecta</taxon>
        <taxon>Pterygota</taxon>
        <taxon>Neoptera</taxon>
        <taxon>Endopterygota</taxon>
        <taxon>Lepidoptera</taxon>
        <taxon>Glossata</taxon>
        <taxon>Ditrysia</taxon>
        <taxon>Papilionoidea</taxon>
        <taxon>Papilionidae</taxon>
        <taxon>Parnassiinae</taxon>
        <taxon>Parnassini</taxon>
        <taxon>Parnassius</taxon>
        <taxon>Parnassius</taxon>
    </lineage>
</organism>
<dbReference type="Proteomes" id="UP000691718">
    <property type="component" value="Unassembled WGS sequence"/>
</dbReference>
<accession>A0A8S3X1U6</accession>
<dbReference type="InterPro" id="IPR050863">
    <property type="entry name" value="CenT-Element_Derived"/>
</dbReference>
<comment type="caution">
    <text evidence="2">The sequence shown here is derived from an EMBL/GenBank/DDBJ whole genome shotgun (WGS) entry which is preliminary data.</text>
</comment>
<dbReference type="PANTHER" id="PTHR19303">
    <property type="entry name" value="TRANSPOSON"/>
    <property type="match status" value="1"/>
</dbReference>
<name>A0A8S3X1U6_PARAO</name>
<dbReference type="EMBL" id="CAJQZP010000901">
    <property type="protein sequence ID" value="CAG4995242.1"/>
    <property type="molecule type" value="Genomic_DNA"/>
</dbReference>